<dbReference type="InterPro" id="IPR001584">
    <property type="entry name" value="Integrase_cat-core"/>
</dbReference>
<dbReference type="GeneID" id="140038185"/>
<feature type="region of interest" description="Disordered" evidence="16">
    <location>
        <begin position="308"/>
        <end position="336"/>
    </location>
</feature>
<dbReference type="InterPro" id="IPR043502">
    <property type="entry name" value="DNA/RNA_pol_sf"/>
</dbReference>
<dbReference type="SUPFAM" id="SSF56672">
    <property type="entry name" value="DNA/RNA polymerases"/>
    <property type="match status" value="1"/>
</dbReference>
<dbReference type="InterPro" id="IPR012337">
    <property type="entry name" value="RNaseH-like_sf"/>
</dbReference>
<keyword evidence="12" id="KW-0239">DNA-directed DNA polymerase</keyword>
<dbReference type="RefSeq" id="XP_071939389.1">
    <property type="nucleotide sequence ID" value="XM_072083288.1"/>
</dbReference>
<dbReference type="Pfam" id="PF00385">
    <property type="entry name" value="Chromo"/>
    <property type="match status" value="1"/>
</dbReference>
<dbReference type="InterPro" id="IPR050951">
    <property type="entry name" value="Retrovirus_Pol_polyprotein"/>
</dbReference>
<keyword evidence="19" id="KW-1185">Reference proteome</keyword>
<keyword evidence="4" id="KW-0540">Nuclease</keyword>
<keyword evidence="3" id="KW-0548">Nucleotidyltransferase</keyword>
<feature type="domain" description="Integrase catalytic" evidence="18">
    <location>
        <begin position="751"/>
        <end position="915"/>
    </location>
</feature>
<dbReference type="InterPro" id="IPR001969">
    <property type="entry name" value="Aspartic_peptidase_AS"/>
</dbReference>
<evidence type="ECO:0000259" key="18">
    <source>
        <dbReference type="PROSITE" id="PS50994"/>
    </source>
</evidence>
<keyword evidence="5" id="KW-0479">Metal-binding</keyword>
<evidence type="ECO:0000313" key="19">
    <source>
        <dbReference type="Proteomes" id="UP001652660"/>
    </source>
</evidence>
<evidence type="ECO:0000256" key="3">
    <source>
        <dbReference type="ARBA" id="ARBA00022695"/>
    </source>
</evidence>
<feature type="coiled-coil region" evidence="15">
    <location>
        <begin position="7"/>
        <end position="34"/>
    </location>
</feature>
<evidence type="ECO:0000256" key="9">
    <source>
        <dbReference type="ARBA" id="ARBA00022842"/>
    </source>
</evidence>
<dbReference type="Pfam" id="PF00665">
    <property type="entry name" value="rve"/>
    <property type="match status" value="1"/>
</dbReference>
<evidence type="ECO:0000256" key="7">
    <source>
        <dbReference type="ARBA" id="ARBA00022759"/>
    </source>
</evidence>
<dbReference type="InterPro" id="IPR045358">
    <property type="entry name" value="Ty3_capsid"/>
</dbReference>
<name>A0ABM4X5V3_COFAR</name>
<dbReference type="Gene3D" id="3.10.10.10">
    <property type="entry name" value="HIV Type 1 Reverse Transcriptase, subunit A, domain 1"/>
    <property type="match status" value="1"/>
</dbReference>
<dbReference type="Pfam" id="PF19259">
    <property type="entry name" value="Ty3_capsid"/>
    <property type="match status" value="1"/>
</dbReference>
<dbReference type="SUPFAM" id="SSF53098">
    <property type="entry name" value="Ribonuclease H-like"/>
    <property type="match status" value="1"/>
</dbReference>
<dbReference type="PROSITE" id="PS50994">
    <property type="entry name" value="INTEGRASE"/>
    <property type="match status" value="1"/>
</dbReference>
<dbReference type="Gene3D" id="2.40.50.40">
    <property type="match status" value="1"/>
</dbReference>
<feature type="compositionally biased region" description="Polar residues" evidence="16">
    <location>
        <begin position="310"/>
        <end position="321"/>
    </location>
</feature>
<keyword evidence="8" id="KW-0378">Hydrolase</keyword>
<keyword evidence="14" id="KW-0233">DNA recombination</keyword>
<evidence type="ECO:0000256" key="10">
    <source>
        <dbReference type="ARBA" id="ARBA00022908"/>
    </source>
</evidence>
<organism evidence="19 20">
    <name type="scientific">Coffea arabica</name>
    <name type="common">Arabian coffee</name>
    <dbReference type="NCBI Taxonomy" id="13443"/>
    <lineage>
        <taxon>Eukaryota</taxon>
        <taxon>Viridiplantae</taxon>
        <taxon>Streptophyta</taxon>
        <taxon>Embryophyta</taxon>
        <taxon>Tracheophyta</taxon>
        <taxon>Spermatophyta</taxon>
        <taxon>Magnoliopsida</taxon>
        <taxon>eudicotyledons</taxon>
        <taxon>Gunneridae</taxon>
        <taxon>Pentapetalae</taxon>
        <taxon>asterids</taxon>
        <taxon>lamiids</taxon>
        <taxon>Gentianales</taxon>
        <taxon>Rubiaceae</taxon>
        <taxon>Ixoroideae</taxon>
        <taxon>Gardenieae complex</taxon>
        <taxon>Bertiereae - Coffeeae clade</taxon>
        <taxon>Coffeeae</taxon>
        <taxon>Coffea</taxon>
    </lineage>
</organism>
<evidence type="ECO:0000256" key="4">
    <source>
        <dbReference type="ARBA" id="ARBA00022722"/>
    </source>
</evidence>
<dbReference type="Pfam" id="PF08284">
    <property type="entry name" value="RVP_2"/>
    <property type="match status" value="1"/>
</dbReference>
<protein>
    <submittedName>
        <fullName evidence="20">Uncharacterized protein</fullName>
    </submittedName>
</protein>
<evidence type="ECO:0000256" key="11">
    <source>
        <dbReference type="ARBA" id="ARBA00022918"/>
    </source>
</evidence>
<dbReference type="Proteomes" id="UP001652660">
    <property type="component" value="Chromosome 3c"/>
</dbReference>
<accession>A0ABM4X5V3</accession>
<dbReference type="InterPro" id="IPR000953">
    <property type="entry name" value="Chromo/chromo_shadow_dom"/>
</dbReference>
<dbReference type="Pfam" id="PF24626">
    <property type="entry name" value="SH3_Tf2-1"/>
    <property type="match status" value="1"/>
</dbReference>
<keyword evidence="15" id="KW-0175">Coiled coil</keyword>
<dbReference type="InterPro" id="IPR056924">
    <property type="entry name" value="SH3_Tf2-1"/>
</dbReference>
<dbReference type="InterPro" id="IPR016197">
    <property type="entry name" value="Chromo-like_dom_sf"/>
</dbReference>
<evidence type="ECO:0000259" key="17">
    <source>
        <dbReference type="PROSITE" id="PS50013"/>
    </source>
</evidence>
<evidence type="ECO:0000256" key="14">
    <source>
        <dbReference type="ARBA" id="ARBA00023172"/>
    </source>
</evidence>
<dbReference type="SUPFAM" id="SSF50630">
    <property type="entry name" value="Acid proteases"/>
    <property type="match status" value="1"/>
</dbReference>
<dbReference type="InterPro" id="IPR036397">
    <property type="entry name" value="RNaseH_sf"/>
</dbReference>
<sequence>MAENTRYRSLEEQLKKQETRLQEVMETMAAAQASCQNSLQQKLQEELGQNNAKVEAMVGNLDQRFSKMEMKLNALFKVMMKEKGMQETEASSSEPLLPTPPPHCKLMTSTEVPGAQQEVRTKNFTPNLPRLEIPMFASGNPREWLRKCQKYFLNYQIPENQKVDMVEMFLEGRADNWFQGVRLEKPRLTWAEFCELLCERFAGKWSRDVVEEFNKLQQKGTVEEYEEKFEELKTLMLIRNPRLDEGYFISSFISGLKDEIKPMVKMFKPQTLSKAFEVAELQECSLETMSKQSKTSGRNVVEPKYGMFRNHSTGQNNSSSYKLPAIDPTNRKGDYRSREVSRISAEEMQYRRKHGLCYRCGDKFGIGHQCKAGGLNCVGIEEEEEAEFEDAEGEQDELTGRVGEMAEVSLNALAAAIQRKSILLLGNLGGIPVKILVDTGSSDSFIHYQLARSLQLPYQTVRPFTVTLADGTDITSGTICPDVRWLIQDYQFQFDLKIMELGNWDIILGVDWMCQFSPITFDFHALSIALSSRGDLLHLQGHINQPVMELVRGKDLRAFIQEKQRSCAFLQRNSQGNQERDTPEQVASVLQQYSQVFDTPQGLPPERELDHQIPLKPGAEPFKLKPYRYPHAHKSEIEKQVAEMLTNGIVKHSCSPFASPVLLVKKKDNTWRLCVDYRKLYVGAANGIRHNLIKALHDSAVGGHSGQRACLQRIQSIFHWPGIKRDVVQFIQACDTCQRNKHENVPYPGLLQPLPVPQQAWTHLTMDFIEQLPLSQGYDTILVVVDRFTKYSHFMKLSHPYSAHQVAKLFLDQVYKLHGLPESLTSDRDKVFISRFWQELFRAMGVGLQYSSSYHPQTDGQSERVNQCLESYLRCMCSEHPSHWSTWLSAAELWYNTNFHTSLQLTPFEALYGYKPLHLPLGPFHDSVVPAAVGMVQERLQVLANIKHNLAKAQNRMKHFADQNRTERSFQVGEWVFLKLQPYRQQTVAIRKSLKLSPKYYGPFQVIEKIGAAAYKLQLPEKARIHPVFHISLLKKKVGVGLGTEPTLPEFDASDQCILQPERIVKRRVVLRNSQPVIQYLVKWNHLPETEASWEDKTFIDKQFTDFSA</sequence>
<evidence type="ECO:0000256" key="1">
    <source>
        <dbReference type="ARBA" id="ARBA00022670"/>
    </source>
</evidence>
<dbReference type="Gene3D" id="3.30.420.10">
    <property type="entry name" value="Ribonuclease H-like superfamily/Ribonuclease H"/>
    <property type="match status" value="1"/>
</dbReference>
<evidence type="ECO:0000256" key="13">
    <source>
        <dbReference type="ARBA" id="ARBA00023125"/>
    </source>
</evidence>
<evidence type="ECO:0000256" key="16">
    <source>
        <dbReference type="SAM" id="MobiDB-lite"/>
    </source>
</evidence>
<feature type="domain" description="Chromo" evidence="17">
    <location>
        <begin position="1059"/>
        <end position="1109"/>
    </location>
</feature>
<dbReference type="SUPFAM" id="SSF54160">
    <property type="entry name" value="Chromo domain-like"/>
    <property type="match status" value="1"/>
</dbReference>
<keyword evidence="13" id="KW-0238">DNA-binding</keyword>
<dbReference type="CDD" id="cd00303">
    <property type="entry name" value="retropepsin_like"/>
    <property type="match status" value="1"/>
</dbReference>
<keyword evidence="9" id="KW-0460">Magnesium</keyword>
<evidence type="ECO:0000256" key="15">
    <source>
        <dbReference type="SAM" id="Coils"/>
    </source>
</evidence>
<dbReference type="PANTHER" id="PTHR37984:SF5">
    <property type="entry name" value="PROTEIN NYNRIN-LIKE"/>
    <property type="match status" value="1"/>
</dbReference>
<keyword evidence="10" id="KW-0229">DNA integration</keyword>
<evidence type="ECO:0000256" key="6">
    <source>
        <dbReference type="ARBA" id="ARBA00022750"/>
    </source>
</evidence>
<keyword evidence="1" id="KW-0645">Protease</keyword>
<dbReference type="PROSITE" id="PS00141">
    <property type="entry name" value="ASP_PROTEASE"/>
    <property type="match status" value="1"/>
</dbReference>
<dbReference type="InterPro" id="IPR023780">
    <property type="entry name" value="Chromo_domain"/>
</dbReference>
<dbReference type="InterPro" id="IPR021109">
    <property type="entry name" value="Peptidase_aspartic_dom_sf"/>
</dbReference>
<keyword evidence="11" id="KW-0695">RNA-directed DNA polymerase</keyword>
<evidence type="ECO:0000256" key="5">
    <source>
        <dbReference type="ARBA" id="ARBA00022723"/>
    </source>
</evidence>
<keyword evidence="2" id="KW-0808">Transferase</keyword>
<dbReference type="PANTHER" id="PTHR37984">
    <property type="entry name" value="PROTEIN CBG26694"/>
    <property type="match status" value="1"/>
</dbReference>
<keyword evidence="6" id="KW-0064">Aspartyl protease</keyword>
<keyword evidence="7" id="KW-0255">Endonuclease</keyword>
<dbReference type="PROSITE" id="PS50013">
    <property type="entry name" value="CHROMO_2"/>
    <property type="match status" value="1"/>
</dbReference>
<reference evidence="20" key="1">
    <citation type="submission" date="2025-08" db="UniProtKB">
        <authorList>
            <consortium name="RefSeq"/>
        </authorList>
    </citation>
    <scope>IDENTIFICATION</scope>
    <source>
        <tissue evidence="20">Leaves</tissue>
    </source>
</reference>
<evidence type="ECO:0000256" key="8">
    <source>
        <dbReference type="ARBA" id="ARBA00022801"/>
    </source>
</evidence>
<proteinExistence type="predicted"/>
<evidence type="ECO:0000256" key="12">
    <source>
        <dbReference type="ARBA" id="ARBA00022932"/>
    </source>
</evidence>
<gene>
    <name evidence="20" type="primary">LOC140038185</name>
</gene>
<evidence type="ECO:0000313" key="20">
    <source>
        <dbReference type="RefSeq" id="XP_071939389.1"/>
    </source>
</evidence>
<dbReference type="Pfam" id="PF17921">
    <property type="entry name" value="Integrase_H2C2"/>
    <property type="match status" value="1"/>
</dbReference>
<dbReference type="InterPro" id="IPR041588">
    <property type="entry name" value="Integrase_H2C2"/>
</dbReference>
<evidence type="ECO:0000256" key="2">
    <source>
        <dbReference type="ARBA" id="ARBA00022679"/>
    </source>
</evidence>
<dbReference type="Gene3D" id="2.40.70.10">
    <property type="entry name" value="Acid Proteases"/>
    <property type="match status" value="1"/>
</dbReference>